<dbReference type="GO" id="GO:0005886">
    <property type="term" value="C:plasma membrane"/>
    <property type="evidence" value="ECO:0007669"/>
    <property type="project" value="UniProtKB-SubCell"/>
</dbReference>
<feature type="transmembrane region" description="Helical" evidence="8">
    <location>
        <begin position="107"/>
        <end position="128"/>
    </location>
</feature>
<dbReference type="PROSITE" id="PS50850">
    <property type="entry name" value="MFS"/>
    <property type="match status" value="1"/>
</dbReference>
<feature type="transmembrane region" description="Helical" evidence="8">
    <location>
        <begin position="286"/>
        <end position="307"/>
    </location>
</feature>
<feature type="transmembrane region" description="Helical" evidence="8">
    <location>
        <begin position="82"/>
        <end position="101"/>
    </location>
</feature>
<dbReference type="GO" id="GO:1990961">
    <property type="term" value="P:xenobiotic detoxification by transmembrane export across the plasma membrane"/>
    <property type="evidence" value="ECO:0007669"/>
    <property type="project" value="InterPro"/>
</dbReference>
<feature type="domain" description="Major facilitator superfamily (MFS) profile" evidence="9">
    <location>
        <begin position="16"/>
        <end position="400"/>
    </location>
</feature>
<keyword evidence="11" id="KW-1185">Reference proteome</keyword>
<dbReference type="CDD" id="cd17320">
    <property type="entry name" value="MFS_MdfA_MDR_like"/>
    <property type="match status" value="1"/>
</dbReference>
<protein>
    <recommendedName>
        <fullName evidence="8">Bcr/CflA family efflux transporter</fullName>
    </recommendedName>
</protein>
<comment type="caution">
    <text evidence="10">The sequence shown here is derived from an EMBL/GenBank/DDBJ whole genome shotgun (WGS) entry which is preliminary data.</text>
</comment>
<evidence type="ECO:0000259" key="9">
    <source>
        <dbReference type="PROSITE" id="PS50850"/>
    </source>
</evidence>
<comment type="subcellular location">
    <subcellularLocation>
        <location evidence="8">Cell inner membrane</location>
        <topology evidence="8">Multi-pass membrane protein</topology>
    </subcellularLocation>
    <subcellularLocation>
        <location evidence="1">Cell membrane</location>
        <topology evidence="1">Multi-pass membrane protein</topology>
    </subcellularLocation>
</comment>
<feature type="transmembrane region" description="Helical" evidence="8">
    <location>
        <begin position="51"/>
        <end position="70"/>
    </location>
</feature>
<dbReference type="AlphaFoldDB" id="A0A4R1FA45"/>
<sequence>MNAVPFKANHTAKWHLIILVSLMSMVGPFSIDTYLPAFESMEADLGVNRILMTKTLGAYLMAFGASTLVWGAITDWIGRKPVMIISLGSYFISSAACALASDFDHLLWLRVFQGLGVGGALIAGRAMVRDVLDTKDAQKAMAYVMMLFSAAPALAPVIGGWLHDFFGWRSIFWFLAIYGIVVMAYAVIVARESLPHENRSSIRIQEVSRVYLRTLQSPRYLRLVFILAFAFASFFVFIAGAPTLLFDVLGLEASSFYVLFVPMVSGIMLGAVVSNRLIHFLSSIQILTIFITLMLAISIFNWSLNYFAEISIVRVIAPLALYSFGLAVIMPVLTIEIINCFPNNRGSATAMQSFIQMVFNGITASFIVASLGTVLSNFIITQIVLILAAVALWLYELRVR</sequence>
<evidence type="ECO:0000313" key="11">
    <source>
        <dbReference type="Proteomes" id="UP000294887"/>
    </source>
</evidence>
<dbReference type="OrthoDB" id="5670831at2"/>
<accession>A0A4R1FA45</accession>
<comment type="similarity">
    <text evidence="2 8">Belongs to the major facilitator superfamily. Bcr/CmlA family.</text>
</comment>
<keyword evidence="7 8" id="KW-0472">Membrane</keyword>
<dbReference type="Pfam" id="PF07690">
    <property type="entry name" value="MFS_1"/>
    <property type="match status" value="1"/>
</dbReference>
<organism evidence="10 11">
    <name type="scientific">Cocleimonas flava</name>
    <dbReference type="NCBI Taxonomy" id="634765"/>
    <lineage>
        <taxon>Bacteria</taxon>
        <taxon>Pseudomonadati</taxon>
        <taxon>Pseudomonadota</taxon>
        <taxon>Gammaproteobacteria</taxon>
        <taxon>Thiotrichales</taxon>
        <taxon>Thiotrichaceae</taxon>
        <taxon>Cocleimonas</taxon>
    </lineage>
</organism>
<feature type="transmembrane region" description="Helical" evidence="8">
    <location>
        <begin position="12"/>
        <end position="31"/>
    </location>
</feature>
<evidence type="ECO:0000256" key="1">
    <source>
        <dbReference type="ARBA" id="ARBA00004651"/>
    </source>
</evidence>
<dbReference type="NCBIfam" id="TIGR00710">
    <property type="entry name" value="efflux_Bcr_CflA"/>
    <property type="match status" value="1"/>
</dbReference>
<evidence type="ECO:0000313" key="10">
    <source>
        <dbReference type="EMBL" id="TCJ87681.1"/>
    </source>
</evidence>
<keyword evidence="5 8" id="KW-0812">Transmembrane</keyword>
<evidence type="ECO:0000256" key="6">
    <source>
        <dbReference type="ARBA" id="ARBA00022989"/>
    </source>
</evidence>
<dbReference type="PANTHER" id="PTHR23502">
    <property type="entry name" value="MAJOR FACILITATOR SUPERFAMILY"/>
    <property type="match status" value="1"/>
</dbReference>
<dbReference type="EMBL" id="SMFQ01000003">
    <property type="protein sequence ID" value="TCJ87681.1"/>
    <property type="molecule type" value="Genomic_DNA"/>
</dbReference>
<reference evidence="10 11" key="1">
    <citation type="submission" date="2019-03" db="EMBL/GenBank/DDBJ databases">
        <title>Genomic Encyclopedia of Type Strains, Phase IV (KMG-IV): sequencing the most valuable type-strain genomes for metagenomic binning, comparative biology and taxonomic classification.</title>
        <authorList>
            <person name="Goeker M."/>
        </authorList>
    </citation>
    <scope>NUCLEOTIDE SEQUENCE [LARGE SCALE GENOMIC DNA]</scope>
    <source>
        <strain evidence="10 11">DSM 24830</strain>
    </source>
</reference>
<feature type="transmembrane region" description="Helical" evidence="8">
    <location>
        <begin position="256"/>
        <end position="274"/>
    </location>
</feature>
<feature type="transmembrane region" description="Helical" evidence="8">
    <location>
        <begin position="223"/>
        <end position="244"/>
    </location>
</feature>
<proteinExistence type="inferred from homology"/>
<evidence type="ECO:0000256" key="4">
    <source>
        <dbReference type="ARBA" id="ARBA00022475"/>
    </source>
</evidence>
<dbReference type="SUPFAM" id="SSF103473">
    <property type="entry name" value="MFS general substrate transporter"/>
    <property type="match status" value="1"/>
</dbReference>
<evidence type="ECO:0000256" key="2">
    <source>
        <dbReference type="ARBA" id="ARBA00006236"/>
    </source>
</evidence>
<evidence type="ECO:0000256" key="5">
    <source>
        <dbReference type="ARBA" id="ARBA00022692"/>
    </source>
</evidence>
<dbReference type="InterPro" id="IPR020846">
    <property type="entry name" value="MFS_dom"/>
</dbReference>
<feature type="transmembrane region" description="Helical" evidence="8">
    <location>
        <begin position="140"/>
        <end position="159"/>
    </location>
</feature>
<evidence type="ECO:0000256" key="7">
    <source>
        <dbReference type="ARBA" id="ARBA00023136"/>
    </source>
</evidence>
<dbReference type="Gene3D" id="1.20.1720.10">
    <property type="entry name" value="Multidrug resistance protein D"/>
    <property type="match status" value="1"/>
</dbReference>
<feature type="transmembrane region" description="Helical" evidence="8">
    <location>
        <begin position="378"/>
        <end position="395"/>
    </location>
</feature>
<dbReference type="RefSeq" id="WP_131905941.1">
    <property type="nucleotide sequence ID" value="NZ_BAAAFU010000004.1"/>
</dbReference>
<evidence type="ECO:0000256" key="3">
    <source>
        <dbReference type="ARBA" id="ARBA00022448"/>
    </source>
</evidence>
<feature type="transmembrane region" description="Helical" evidence="8">
    <location>
        <begin position="353"/>
        <end position="372"/>
    </location>
</feature>
<name>A0A4R1FA45_9GAMM</name>
<dbReference type="GO" id="GO:0042910">
    <property type="term" value="F:xenobiotic transmembrane transporter activity"/>
    <property type="evidence" value="ECO:0007669"/>
    <property type="project" value="InterPro"/>
</dbReference>
<evidence type="ECO:0000256" key="8">
    <source>
        <dbReference type="RuleBase" id="RU365088"/>
    </source>
</evidence>
<dbReference type="InterPro" id="IPR036259">
    <property type="entry name" value="MFS_trans_sf"/>
</dbReference>
<dbReference type="Proteomes" id="UP000294887">
    <property type="component" value="Unassembled WGS sequence"/>
</dbReference>
<keyword evidence="3 8" id="KW-0813">Transport</keyword>
<keyword evidence="4" id="KW-1003">Cell membrane</keyword>
<gene>
    <name evidence="10" type="ORF">EV695_2194</name>
</gene>
<feature type="transmembrane region" description="Helical" evidence="8">
    <location>
        <begin position="171"/>
        <end position="190"/>
    </location>
</feature>
<feature type="transmembrane region" description="Helical" evidence="8">
    <location>
        <begin position="319"/>
        <end position="341"/>
    </location>
</feature>
<dbReference type="InterPro" id="IPR004812">
    <property type="entry name" value="Efflux_drug-R_Bcr/CmlA"/>
</dbReference>
<dbReference type="PANTHER" id="PTHR23502:SF132">
    <property type="entry name" value="POLYAMINE TRANSPORTER 2-RELATED"/>
    <property type="match status" value="1"/>
</dbReference>
<keyword evidence="8" id="KW-0997">Cell inner membrane</keyword>
<dbReference type="InterPro" id="IPR011701">
    <property type="entry name" value="MFS"/>
</dbReference>
<keyword evidence="6 8" id="KW-1133">Transmembrane helix</keyword>